<dbReference type="RefSeq" id="WP_070391848.1">
    <property type="nucleotide sequence ID" value="NZ_CP017599.1"/>
</dbReference>
<organism evidence="3 4">
    <name type="scientific">Moorena producens PAL-8-15-08-1</name>
    <dbReference type="NCBI Taxonomy" id="1458985"/>
    <lineage>
        <taxon>Bacteria</taxon>
        <taxon>Bacillati</taxon>
        <taxon>Cyanobacteriota</taxon>
        <taxon>Cyanophyceae</taxon>
        <taxon>Coleofasciculales</taxon>
        <taxon>Coleofasciculaceae</taxon>
        <taxon>Moorena</taxon>
    </lineage>
</organism>
<keyword evidence="1" id="KW-0812">Transmembrane</keyword>
<protein>
    <submittedName>
        <fullName evidence="3">Glycosyl transferase</fullName>
    </submittedName>
</protein>
<evidence type="ECO:0000313" key="3">
    <source>
        <dbReference type="EMBL" id="AOW99364.1"/>
    </source>
</evidence>
<dbReference type="KEGG" id="mpro:BJP34_07745"/>
<accession>A0A1D8TP38</accession>
<proteinExistence type="predicted"/>
<dbReference type="InterPro" id="IPR029044">
    <property type="entry name" value="Nucleotide-diphossugar_trans"/>
</dbReference>
<dbReference type="InterPro" id="IPR001173">
    <property type="entry name" value="Glyco_trans_2-like"/>
</dbReference>
<dbReference type="Pfam" id="PF00535">
    <property type="entry name" value="Glycos_transf_2"/>
    <property type="match status" value="1"/>
</dbReference>
<feature type="transmembrane region" description="Helical" evidence="1">
    <location>
        <begin position="329"/>
        <end position="347"/>
    </location>
</feature>
<keyword evidence="1" id="KW-0472">Membrane</keyword>
<reference evidence="4" key="1">
    <citation type="submission" date="2016-10" db="EMBL/GenBank/DDBJ databases">
        <title>Comparative genomics uncovers the prolific and rare metabolic potential of the cyanobacterial genus Moorea.</title>
        <authorList>
            <person name="Leao T."/>
            <person name="Castelao G."/>
            <person name="Korobeynikov A."/>
            <person name="Monroe E.A."/>
            <person name="Podell S."/>
            <person name="Glukhov E."/>
            <person name="Allen E."/>
            <person name="Gerwick W.H."/>
            <person name="Gerwick L."/>
        </authorList>
    </citation>
    <scope>NUCLEOTIDE SEQUENCE [LARGE SCALE GENOMIC DNA]</scope>
    <source>
        <strain evidence="4">PAL-8-15-08-1</strain>
    </source>
</reference>
<evidence type="ECO:0000256" key="1">
    <source>
        <dbReference type="SAM" id="Phobius"/>
    </source>
</evidence>
<dbReference type="EMBL" id="CP017599">
    <property type="protein sequence ID" value="AOW99364.1"/>
    <property type="molecule type" value="Genomic_DNA"/>
</dbReference>
<dbReference type="PANTHER" id="PTHR22916:SF3">
    <property type="entry name" value="UDP-GLCNAC:BETAGAL BETA-1,3-N-ACETYLGLUCOSAMINYLTRANSFERASE-LIKE PROTEIN 1"/>
    <property type="match status" value="1"/>
</dbReference>
<dbReference type="GO" id="GO:0016758">
    <property type="term" value="F:hexosyltransferase activity"/>
    <property type="evidence" value="ECO:0007669"/>
    <property type="project" value="UniProtKB-ARBA"/>
</dbReference>
<dbReference type="PANTHER" id="PTHR22916">
    <property type="entry name" value="GLYCOSYLTRANSFERASE"/>
    <property type="match status" value="1"/>
</dbReference>
<dbReference type="Proteomes" id="UP000177870">
    <property type="component" value="Chromosome"/>
</dbReference>
<feature type="domain" description="Glycosyltransferase 2-like" evidence="2">
    <location>
        <begin position="10"/>
        <end position="112"/>
    </location>
</feature>
<dbReference type="SUPFAM" id="SSF53448">
    <property type="entry name" value="Nucleotide-diphospho-sugar transferases"/>
    <property type="match status" value="1"/>
</dbReference>
<dbReference type="STRING" id="1458985.BJP34_07745"/>
<dbReference type="AlphaFoldDB" id="A0A1D8TP38"/>
<evidence type="ECO:0000313" key="4">
    <source>
        <dbReference type="Proteomes" id="UP000177870"/>
    </source>
</evidence>
<sequence>MNENFQLLVSIVINNYNYGQFLPQAIDSSLSQTYPNTEVIVVDDESTDNSHDIITSYGDQITPILKKNGGQASALNAGFYVSRGEIVIFLDADDYLFPNAVSEVVAVWKPGVVQVQYRLELVNALSEFIGIHPAPDIKFDSGTVWPILLEKGKYSSTVTSGNSFARSTLAQILPIPESEFTIAADGYLVTLNPFYGQVASIEKPLGAYRQHGNNLWAFSKRTIPIERFRRSINHDFIKYNYLVSKATELGYHVCPDFSVRDPNHLIHRIASLRLDPHHHPFASDSPLVLAYKGYWSIWKYSKFNFQKKILWSHWFLWVGIMPHSMVKPVIYWLLCSASRPTIILWLVKIIRIVRRLLTYKKLTS</sequence>
<gene>
    <name evidence="3" type="ORF">BJP34_07745</name>
</gene>
<name>A0A1D8TP38_9CYAN</name>
<dbReference type="Gene3D" id="3.90.550.10">
    <property type="entry name" value="Spore Coat Polysaccharide Biosynthesis Protein SpsA, Chain A"/>
    <property type="match status" value="1"/>
</dbReference>
<keyword evidence="3" id="KW-0808">Transferase</keyword>
<dbReference type="OrthoDB" id="450387at2"/>
<evidence type="ECO:0000259" key="2">
    <source>
        <dbReference type="Pfam" id="PF00535"/>
    </source>
</evidence>
<keyword evidence="1" id="KW-1133">Transmembrane helix</keyword>